<feature type="domain" description="Solute-binding protein family 5" evidence="2">
    <location>
        <begin position="159"/>
        <end position="300"/>
    </location>
</feature>
<evidence type="ECO:0000259" key="3">
    <source>
        <dbReference type="Pfam" id="PF12793"/>
    </source>
</evidence>
<dbReference type="Gene3D" id="3.40.190.10">
    <property type="entry name" value="Periplasmic binding protein-like II"/>
    <property type="match status" value="1"/>
</dbReference>
<dbReference type="RefSeq" id="WP_379598981.1">
    <property type="nucleotide sequence ID" value="NZ_JBHUDE010000159.1"/>
</dbReference>
<feature type="domain" description="Transcriptional regulator SgrR N-terminal HTH" evidence="3">
    <location>
        <begin position="9"/>
        <end position="100"/>
    </location>
</feature>
<keyword evidence="1" id="KW-0238">DNA-binding</keyword>
<name>A0ABW4HVA3_9BACI</name>
<dbReference type="Proteomes" id="UP001597221">
    <property type="component" value="Unassembled WGS sequence"/>
</dbReference>
<dbReference type="EMBL" id="JBHUDE010000159">
    <property type="protein sequence ID" value="MFD1609553.1"/>
    <property type="molecule type" value="Genomic_DNA"/>
</dbReference>
<dbReference type="Gene3D" id="3.10.105.10">
    <property type="entry name" value="Dipeptide-binding Protein, Domain 3"/>
    <property type="match status" value="1"/>
</dbReference>
<accession>A0ABW4HVA3</accession>
<dbReference type="InterPro" id="IPR025370">
    <property type="entry name" value="SgrR_HTH_N"/>
</dbReference>
<evidence type="ECO:0000313" key="4">
    <source>
        <dbReference type="EMBL" id="MFD1609553.1"/>
    </source>
</evidence>
<evidence type="ECO:0000313" key="5">
    <source>
        <dbReference type="Proteomes" id="UP001597221"/>
    </source>
</evidence>
<dbReference type="InterPro" id="IPR039424">
    <property type="entry name" value="SBP_5"/>
</dbReference>
<protein>
    <submittedName>
        <fullName evidence="4">ABC transporter substrate-binding protein</fullName>
    </submittedName>
</protein>
<dbReference type="PANTHER" id="PTHR30290:SF72">
    <property type="entry name" value="HTH-TYPE TRANSCRIPTIONAL REGULATOR SGRR"/>
    <property type="match status" value="1"/>
</dbReference>
<reference evidence="5" key="1">
    <citation type="journal article" date="2019" name="Int. J. Syst. Evol. Microbiol.">
        <title>The Global Catalogue of Microorganisms (GCM) 10K type strain sequencing project: providing services to taxonomists for standard genome sequencing and annotation.</title>
        <authorList>
            <consortium name="The Broad Institute Genomics Platform"/>
            <consortium name="The Broad Institute Genome Sequencing Center for Infectious Disease"/>
            <person name="Wu L."/>
            <person name="Ma J."/>
        </authorList>
    </citation>
    <scope>NUCLEOTIDE SEQUENCE [LARGE SCALE GENOMIC DNA]</scope>
    <source>
        <strain evidence="5">CGMCC 1.12376</strain>
    </source>
</reference>
<keyword evidence="5" id="KW-1185">Reference proteome</keyword>
<organism evidence="4 5">
    <name type="scientific">Oceanobacillus luteolus</name>
    <dbReference type="NCBI Taxonomy" id="1274358"/>
    <lineage>
        <taxon>Bacteria</taxon>
        <taxon>Bacillati</taxon>
        <taxon>Bacillota</taxon>
        <taxon>Bacilli</taxon>
        <taxon>Bacillales</taxon>
        <taxon>Bacillaceae</taxon>
        <taxon>Oceanobacillus</taxon>
    </lineage>
</organism>
<gene>
    <name evidence="4" type="ORF">ACFSBH_18195</name>
</gene>
<evidence type="ECO:0000259" key="2">
    <source>
        <dbReference type="Pfam" id="PF00496"/>
    </source>
</evidence>
<dbReference type="InterPro" id="IPR000914">
    <property type="entry name" value="SBP_5_dom"/>
</dbReference>
<evidence type="ECO:0000256" key="1">
    <source>
        <dbReference type="ARBA" id="ARBA00023125"/>
    </source>
</evidence>
<comment type="caution">
    <text evidence="4">The sequence shown here is derived from an EMBL/GenBank/DDBJ whole genome shotgun (WGS) entry which is preliminary data.</text>
</comment>
<dbReference type="SUPFAM" id="SSF53850">
    <property type="entry name" value="Periplasmic binding protein-like II"/>
    <property type="match status" value="1"/>
</dbReference>
<dbReference type="Pfam" id="PF12793">
    <property type="entry name" value="SgrR_N"/>
    <property type="match status" value="1"/>
</dbReference>
<dbReference type="PANTHER" id="PTHR30290">
    <property type="entry name" value="PERIPLASMIC BINDING COMPONENT OF ABC TRANSPORTER"/>
    <property type="match status" value="1"/>
</dbReference>
<dbReference type="Pfam" id="PF00496">
    <property type="entry name" value="SBP_bac_5"/>
    <property type="match status" value="1"/>
</dbReference>
<sequence>MNKFFTIHKTYETTIKDLAEILDCSERHVKTVVRYLDNEGYITWSIQRGRGKKPSIVLNYSLDELELEEAKQYIRKGQYKEGFAMLEKMEGRIQLQFQEWMTSYIASINKSEEDLDILRYPFYETRLVMDPLHAISRHDAHMVKQIFDRLVDFDAETRQVVPQIAHHFESEDGKTWTFYLRKGVLFHHGKELTSEDVKASLTRMMPIEAPLQTIDQILCQSKYVVEFQLQEINYLFPRYLASLKASIIPMDIIDSSNFQDFPIGCGPYQLVRHDDEMIILEVFKDYYGYRPWLDRIEIIKTPFPSDVSVPVLLSPPDASWKAVERIEEGADFIMFNCRKSGHFQKESLREKIYRIIRPEEFCLPVERVADSFLTERNGKRQPSLDFGKVRFAGEIRIAAQQIREGVNHLREAEILKQQLNQNGIQAKVEAVHVNDLKDRRVLERYDLIVSGVALGEDRLLSLISTLTSKRIPIFNCLVPDMQQFVLEQLENIKGTDDDGERMMYYKKIEDYLTDHHVIRFLTHRSHIVYESNDHLFVNMTLDSNGRIDYRKVWKRG</sequence>
<proteinExistence type="predicted"/>